<evidence type="ECO:0000256" key="13">
    <source>
        <dbReference type="ARBA" id="ARBA00023316"/>
    </source>
</evidence>
<dbReference type="InterPro" id="IPR013221">
    <property type="entry name" value="Mur_ligase_cen"/>
</dbReference>
<comment type="similarity">
    <text evidence="4 17">Belongs to the MurCDEF family.</text>
</comment>
<evidence type="ECO:0000256" key="11">
    <source>
        <dbReference type="ARBA" id="ARBA00022960"/>
    </source>
</evidence>
<feature type="domain" description="Mur ligase central" evidence="20">
    <location>
        <begin position="119"/>
        <end position="297"/>
    </location>
</feature>
<dbReference type="GO" id="GO:0071555">
    <property type="term" value="P:cell wall organization"/>
    <property type="evidence" value="ECO:0007669"/>
    <property type="project" value="UniProtKB-KW"/>
</dbReference>
<dbReference type="EC" id="6.3.2.9" evidence="5 17"/>
<dbReference type="PANTHER" id="PTHR43692">
    <property type="entry name" value="UDP-N-ACETYLMURAMOYLALANINE--D-GLUTAMATE LIGASE"/>
    <property type="match status" value="1"/>
</dbReference>
<keyword evidence="8 17" id="KW-0436">Ligase</keyword>
<keyword evidence="10 17" id="KW-0067">ATP-binding</keyword>
<protein>
    <recommendedName>
        <fullName evidence="6 17">UDP-N-acetylmuramoylalanine--D-glutamate ligase</fullName>
        <ecNumber evidence="5 17">6.3.2.9</ecNumber>
    </recommendedName>
    <alternativeName>
        <fullName evidence="15 17">D-glutamic acid-adding enzyme</fullName>
    </alternativeName>
    <alternativeName>
        <fullName evidence="14 17">UDP-N-acetylmuramoyl-L-alanyl-D-glutamate synthetase</fullName>
    </alternativeName>
</protein>
<dbReference type="InterPro" id="IPR036615">
    <property type="entry name" value="Mur_ligase_C_dom_sf"/>
</dbReference>
<gene>
    <name evidence="17" type="primary">murD</name>
    <name evidence="21" type="ORF">SAMN02910451_00765</name>
</gene>
<name>A0A1G5BQW8_9FIRM</name>
<dbReference type="GO" id="GO:0005524">
    <property type="term" value="F:ATP binding"/>
    <property type="evidence" value="ECO:0007669"/>
    <property type="project" value="UniProtKB-UniRule"/>
</dbReference>
<comment type="catalytic activity">
    <reaction evidence="16 17 18">
        <text>UDP-N-acetyl-alpha-D-muramoyl-L-alanine + D-glutamate + ATP = UDP-N-acetyl-alpha-D-muramoyl-L-alanyl-D-glutamate + ADP + phosphate + H(+)</text>
        <dbReference type="Rhea" id="RHEA:16429"/>
        <dbReference type="ChEBI" id="CHEBI:15378"/>
        <dbReference type="ChEBI" id="CHEBI:29986"/>
        <dbReference type="ChEBI" id="CHEBI:30616"/>
        <dbReference type="ChEBI" id="CHEBI:43474"/>
        <dbReference type="ChEBI" id="CHEBI:83898"/>
        <dbReference type="ChEBI" id="CHEBI:83900"/>
        <dbReference type="ChEBI" id="CHEBI:456216"/>
        <dbReference type="EC" id="6.3.2.9"/>
    </reaction>
</comment>
<dbReference type="NCBIfam" id="TIGR01087">
    <property type="entry name" value="murD"/>
    <property type="match status" value="1"/>
</dbReference>
<dbReference type="Pfam" id="PF08245">
    <property type="entry name" value="Mur_ligase_M"/>
    <property type="match status" value="1"/>
</dbReference>
<evidence type="ECO:0000256" key="10">
    <source>
        <dbReference type="ARBA" id="ARBA00022840"/>
    </source>
</evidence>
<evidence type="ECO:0000313" key="22">
    <source>
        <dbReference type="Proteomes" id="UP000183047"/>
    </source>
</evidence>
<evidence type="ECO:0000256" key="7">
    <source>
        <dbReference type="ARBA" id="ARBA00022490"/>
    </source>
</evidence>
<evidence type="ECO:0000256" key="6">
    <source>
        <dbReference type="ARBA" id="ARBA00015655"/>
    </source>
</evidence>
<dbReference type="Gene3D" id="3.40.1190.10">
    <property type="entry name" value="Mur-like, catalytic domain"/>
    <property type="match status" value="1"/>
</dbReference>
<proteinExistence type="inferred from homology"/>
<evidence type="ECO:0000256" key="14">
    <source>
        <dbReference type="ARBA" id="ARBA00030398"/>
    </source>
</evidence>
<dbReference type="SUPFAM" id="SSF53623">
    <property type="entry name" value="MurD-like peptide ligases, catalytic domain"/>
    <property type="match status" value="1"/>
</dbReference>
<feature type="domain" description="Mur ligase C-terminal" evidence="19">
    <location>
        <begin position="319"/>
        <end position="433"/>
    </location>
</feature>
<organism evidence="21 22">
    <name type="scientific">Butyrivibrio hungatei</name>
    <dbReference type="NCBI Taxonomy" id="185008"/>
    <lineage>
        <taxon>Bacteria</taxon>
        <taxon>Bacillati</taxon>
        <taxon>Bacillota</taxon>
        <taxon>Clostridia</taxon>
        <taxon>Lachnospirales</taxon>
        <taxon>Lachnospiraceae</taxon>
        <taxon>Butyrivibrio</taxon>
    </lineage>
</organism>
<evidence type="ECO:0000256" key="17">
    <source>
        <dbReference type="HAMAP-Rule" id="MF_00639"/>
    </source>
</evidence>
<evidence type="ECO:0000256" key="5">
    <source>
        <dbReference type="ARBA" id="ARBA00012212"/>
    </source>
</evidence>
<comment type="function">
    <text evidence="1 17 18">Cell wall formation. Catalyzes the addition of glutamate to the nucleotide precursor UDP-N-acetylmuramoyl-L-alanine (UMA).</text>
</comment>
<dbReference type="Gene3D" id="3.40.50.720">
    <property type="entry name" value="NAD(P)-binding Rossmann-like Domain"/>
    <property type="match status" value="1"/>
</dbReference>
<evidence type="ECO:0000256" key="9">
    <source>
        <dbReference type="ARBA" id="ARBA00022741"/>
    </source>
</evidence>
<evidence type="ECO:0000313" key="21">
    <source>
        <dbReference type="EMBL" id="SCX92523.1"/>
    </source>
</evidence>
<evidence type="ECO:0000259" key="20">
    <source>
        <dbReference type="Pfam" id="PF08245"/>
    </source>
</evidence>
<accession>A0A1G5BQW8</accession>
<dbReference type="EMBL" id="FMUR01000005">
    <property type="protein sequence ID" value="SCX92523.1"/>
    <property type="molecule type" value="Genomic_DNA"/>
</dbReference>
<dbReference type="HAMAP" id="MF_00639">
    <property type="entry name" value="MurD"/>
    <property type="match status" value="1"/>
</dbReference>
<dbReference type="Pfam" id="PF02875">
    <property type="entry name" value="Mur_ligase_C"/>
    <property type="match status" value="1"/>
</dbReference>
<evidence type="ECO:0000256" key="3">
    <source>
        <dbReference type="ARBA" id="ARBA00004752"/>
    </source>
</evidence>
<evidence type="ECO:0000256" key="12">
    <source>
        <dbReference type="ARBA" id="ARBA00022984"/>
    </source>
</evidence>
<dbReference type="SUPFAM" id="SSF53244">
    <property type="entry name" value="MurD-like peptide ligases, peptide-binding domain"/>
    <property type="match status" value="1"/>
</dbReference>
<evidence type="ECO:0000256" key="4">
    <source>
        <dbReference type="ARBA" id="ARBA00010416"/>
    </source>
</evidence>
<keyword evidence="12 17" id="KW-0573">Peptidoglycan synthesis</keyword>
<keyword evidence="13 17" id="KW-0961">Cell wall biogenesis/degradation</keyword>
<dbReference type="SUPFAM" id="SSF51984">
    <property type="entry name" value="MurCD N-terminal domain"/>
    <property type="match status" value="1"/>
</dbReference>
<evidence type="ECO:0000256" key="15">
    <source>
        <dbReference type="ARBA" id="ARBA00032324"/>
    </source>
</evidence>
<dbReference type="Gene3D" id="3.90.190.20">
    <property type="entry name" value="Mur ligase, C-terminal domain"/>
    <property type="match status" value="1"/>
</dbReference>
<dbReference type="GO" id="GO:0008764">
    <property type="term" value="F:UDP-N-acetylmuramoylalanine-D-glutamate ligase activity"/>
    <property type="evidence" value="ECO:0007669"/>
    <property type="project" value="UniProtKB-UniRule"/>
</dbReference>
<dbReference type="STRING" id="185008.bhn_I1713"/>
<feature type="binding site" evidence="17">
    <location>
        <begin position="121"/>
        <end position="127"/>
    </location>
    <ligand>
        <name>ATP</name>
        <dbReference type="ChEBI" id="CHEBI:30616"/>
    </ligand>
</feature>
<comment type="subcellular location">
    <subcellularLocation>
        <location evidence="2 17 18">Cytoplasm</location>
    </subcellularLocation>
</comment>
<dbReference type="PANTHER" id="PTHR43692:SF1">
    <property type="entry name" value="UDP-N-ACETYLMURAMOYLALANINE--D-GLUTAMATE LIGASE"/>
    <property type="match status" value="1"/>
</dbReference>
<keyword evidence="7 17" id="KW-0963">Cytoplasm</keyword>
<evidence type="ECO:0000256" key="18">
    <source>
        <dbReference type="RuleBase" id="RU003664"/>
    </source>
</evidence>
<dbReference type="InterPro" id="IPR005762">
    <property type="entry name" value="MurD"/>
</dbReference>
<dbReference type="InterPro" id="IPR004101">
    <property type="entry name" value="Mur_ligase_C"/>
</dbReference>
<dbReference type="OrthoDB" id="9809796at2"/>
<dbReference type="Pfam" id="PF21799">
    <property type="entry name" value="MurD-like_N"/>
    <property type="match status" value="1"/>
</dbReference>
<sequence>MKASEISGKKVLVIGTGLSGVGSVRLLHQVGAVPVMLEENTKVTREDIVKKLNEEDRENTEIIIGEISDEVLDELVLVVPSPAVPLDAPTVLRIKEKNIPIWSEIELAYNFAKGKLVAITGTNGKTTTTTLVGEIMKAHFKSSYVVGNIGVSYAESALEMKEDTVTVGEISSFQLEAVDNFHAQVSAILNITPDHLNRHHTMECYAEMKQNITNNQTKEDTCVLNYDNPYTREFGEKCPAKVVFFSTSEKLKDGFYLDGEEIFMSIAGEAVKVMNIHDMNLVGMCNVENVMAAIAMAVAMGVPFSTILRVVREFKAVEHRIEFVATKNGVDYYNDSKGTNPDAAIQGIKAMSKPTILIGGGYDKGSEYDEWIENFGDTVKMLVLIGQTKEKIAECAQKHGFNKFVFKDTFEEALEYCSSNAKEGEAVLLSPACASWDMFPNYETRGKKFKEYVNRL</sequence>
<evidence type="ECO:0000256" key="16">
    <source>
        <dbReference type="ARBA" id="ARBA00047632"/>
    </source>
</evidence>
<dbReference type="GO" id="GO:0005737">
    <property type="term" value="C:cytoplasm"/>
    <property type="evidence" value="ECO:0007669"/>
    <property type="project" value="UniProtKB-SubCell"/>
</dbReference>
<dbReference type="Proteomes" id="UP000183047">
    <property type="component" value="Unassembled WGS sequence"/>
</dbReference>
<keyword evidence="17 18" id="KW-0132">Cell division</keyword>
<evidence type="ECO:0000259" key="19">
    <source>
        <dbReference type="Pfam" id="PF02875"/>
    </source>
</evidence>
<evidence type="ECO:0000256" key="1">
    <source>
        <dbReference type="ARBA" id="ARBA00002734"/>
    </source>
</evidence>
<dbReference type="GO" id="GO:0009252">
    <property type="term" value="P:peptidoglycan biosynthetic process"/>
    <property type="evidence" value="ECO:0007669"/>
    <property type="project" value="UniProtKB-UniRule"/>
</dbReference>
<dbReference type="GO" id="GO:0051301">
    <property type="term" value="P:cell division"/>
    <property type="evidence" value="ECO:0007669"/>
    <property type="project" value="UniProtKB-KW"/>
</dbReference>
<reference evidence="22" key="1">
    <citation type="submission" date="2016-10" db="EMBL/GenBank/DDBJ databases">
        <authorList>
            <person name="Varghese N."/>
            <person name="Submissions S."/>
        </authorList>
    </citation>
    <scope>NUCLEOTIDE SEQUENCE [LARGE SCALE GENOMIC DNA]</scope>
    <source>
        <strain evidence="22">XBD2006</strain>
    </source>
</reference>
<dbReference type="RefSeq" id="WP_074461524.1">
    <property type="nucleotide sequence ID" value="NZ_FMUR01000005.1"/>
</dbReference>
<evidence type="ECO:0000256" key="2">
    <source>
        <dbReference type="ARBA" id="ARBA00004496"/>
    </source>
</evidence>
<dbReference type="AlphaFoldDB" id="A0A1G5BQW8"/>
<keyword evidence="11 17" id="KW-0133">Cell shape</keyword>
<evidence type="ECO:0000256" key="8">
    <source>
        <dbReference type="ARBA" id="ARBA00022598"/>
    </source>
</evidence>
<keyword evidence="22" id="KW-1185">Reference proteome</keyword>
<keyword evidence="17 18" id="KW-0131">Cell cycle</keyword>
<dbReference type="GO" id="GO:0008360">
    <property type="term" value="P:regulation of cell shape"/>
    <property type="evidence" value="ECO:0007669"/>
    <property type="project" value="UniProtKB-KW"/>
</dbReference>
<keyword evidence="9 17" id="KW-0547">Nucleotide-binding</keyword>
<comment type="pathway">
    <text evidence="3 17 18">Cell wall biogenesis; peptidoglycan biosynthesis.</text>
</comment>
<dbReference type="UniPathway" id="UPA00219"/>
<dbReference type="InterPro" id="IPR036565">
    <property type="entry name" value="Mur-like_cat_sf"/>
</dbReference>